<reference evidence="7" key="2">
    <citation type="journal article" date="2021" name="PeerJ">
        <title>Extensive microbial diversity within the chicken gut microbiome revealed by metagenomics and culture.</title>
        <authorList>
            <person name="Gilroy R."/>
            <person name="Ravi A."/>
            <person name="Getino M."/>
            <person name="Pursley I."/>
            <person name="Horton D.L."/>
            <person name="Alikhan N.F."/>
            <person name="Baker D."/>
            <person name="Gharbi K."/>
            <person name="Hall N."/>
            <person name="Watson M."/>
            <person name="Adriaenssens E.M."/>
            <person name="Foster-Nyarko E."/>
            <person name="Jarju S."/>
            <person name="Secka A."/>
            <person name="Antonio M."/>
            <person name="Oren A."/>
            <person name="Chaudhuri R.R."/>
            <person name="La Ragione R."/>
            <person name="Hildebrand F."/>
            <person name="Pallen M.J."/>
        </authorList>
    </citation>
    <scope>NUCLEOTIDE SEQUENCE</scope>
    <source>
        <strain evidence="7">G3-3990</strain>
    </source>
</reference>
<feature type="transmembrane region" description="Helical" evidence="5">
    <location>
        <begin position="340"/>
        <end position="370"/>
    </location>
</feature>
<dbReference type="NCBIfam" id="TIGR00815">
    <property type="entry name" value="sulP"/>
    <property type="match status" value="1"/>
</dbReference>
<protein>
    <submittedName>
        <fullName evidence="7">Sulfate permease</fullName>
    </submittedName>
</protein>
<proteinExistence type="predicted"/>
<name>A0A9D9N5B4_9BACT</name>
<feature type="transmembrane region" description="Helical" evidence="5">
    <location>
        <begin position="21"/>
        <end position="45"/>
    </location>
</feature>
<dbReference type="GO" id="GO:0055085">
    <property type="term" value="P:transmembrane transport"/>
    <property type="evidence" value="ECO:0007669"/>
    <property type="project" value="InterPro"/>
</dbReference>
<keyword evidence="4 5" id="KW-0472">Membrane</keyword>
<feature type="domain" description="STAS" evidence="6">
    <location>
        <begin position="447"/>
        <end position="558"/>
    </location>
</feature>
<dbReference type="InterPro" id="IPR002645">
    <property type="entry name" value="STAS_dom"/>
</dbReference>
<feature type="transmembrane region" description="Helical" evidence="5">
    <location>
        <begin position="51"/>
        <end position="67"/>
    </location>
</feature>
<dbReference type="CDD" id="cd07042">
    <property type="entry name" value="STAS_SulP_like_sulfate_transporter"/>
    <property type="match status" value="1"/>
</dbReference>
<evidence type="ECO:0000256" key="3">
    <source>
        <dbReference type="ARBA" id="ARBA00022989"/>
    </source>
</evidence>
<evidence type="ECO:0000256" key="5">
    <source>
        <dbReference type="SAM" id="Phobius"/>
    </source>
</evidence>
<comment type="subcellular location">
    <subcellularLocation>
        <location evidence="1">Membrane</location>
        <topology evidence="1">Multi-pass membrane protein</topology>
    </subcellularLocation>
</comment>
<feature type="transmembrane region" description="Helical" evidence="5">
    <location>
        <begin position="95"/>
        <end position="115"/>
    </location>
</feature>
<evidence type="ECO:0000313" key="8">
    <source>
        <dbReference type="Proteomes" id="UP000823641"/>
    </source>
</evidence>
<keyword evidence="3 5" id="KW-1133">Transmembrane helix</keyword>
<feature type="transmembrane region" description="Helical" evidence="5">
    <location>
        <begin position="198"/>
        <end position="215"/>
    </location>
</feature>
<accession>A0A9D9N5B4</accession>
<evidence type="ECO:0000259" key="6">
    <source>
        <dbReference type="PROSITE" id="PS50801"/>
    </source>
</evidence>
<comment type="caution">
    <text evidence="7">The sequence shown here is derived from an EMBL/GenBank/DDBJ whole genome shotgun (WGS) entry which is preliminary data.</text>
</comment>
<evidence type="ECO:0000313" key="7">
    <source>
        <dbReference type="EMBL" id="MBO8460730.1"/>
    </source>
</evidence>
<evidence type="ECO:0000256" key="4">
    <source>
        <dbReference type="ARBA" id="ARBA00023136"/>
    </source>
</evidence>
<dbReference type="PANTHER" id="PTHR11814">
    <property type="entry name" value="SULFATE TRANSPORTER"/>
    <property type="match status" value="1"/>
</dbReference>
<evidence type="ECO:0000256" key="2">
    <source>
        <dbReference type="ARBA" id="ARBA00022692"/>
    </source>
</evidence>
<feature type="transmembrane region" description="Helical" evidence="5">
    <location>
        <begin position="172"/>
        <end position="191"/>
    </location>
</feature>
<organism evidence="7 8">
    <name type="scientific">Candidatus Gallipaludibacter merdavium</name>
    <dbReference type="NCBI Taxonomy" id="2840839"/>
    <lineage>
        <taxon>Bacteria</taxon>
        <taxon>Pseudomonadati</taxon>
        <taxon>Bacteroidota</taxon>
        <taxon>Bacteroidia</taxon>
        <taxon>Bacteroidales</taxon>
        <taxon>Candidatus Gallipaludibacter</taxon>
    </lineage>
</organism>
<dbReference type="SUPFAM" id="SSF52091">
    <property type="entry name" value="SpoIIaa-like"/>
    <property type="match status" value="1"/>
</dbReference>
<dbReference type="GO" id="GO:0016020">
    <property type="term" value="C:membrane"/>
    <property type="evidence" value="ECO:0007669"/>
    <property type="project" value="UniProtKB-SubCell"/>
</dbReference>
<feature type="transmembrane region" description="Helical" evidence="5">
    <location>
        <begin position="122"/>
        <end position="140"/>
    </location>
</feature>
<evidence type="ECO:0000256" key="1">
    <source>
        <dbReference type="ARBA" id="ARBA00004141"/>
    </source>
</evidence>
<dbReference type="Pfam" id="PF00916">
    <property type="entry name" value="Sulfate_transp"/>
    <property type="match status" value="1"/>
</dbReference>
<keyword evidence="2 5" id="KW-0812">Transmembrane</keyword>
<feature type="transmembrane region" description="Helical" evidence="5">
    <location>
        <begin position="74"/>
        <end position="89"/>
    </location>
</feature>
<dbReference type="Gene3D" id="3.30.750.24">
    <property type="entry name" value="STAS domain"/>
    <property type="match status" value="1"/>
</dbReference>
<feature type="transmembrane region" description="Helical" evidence="5">
    <location>
        <begin position="253"/>
        <end position="273"/>
    </location>
</feature>
<feature type="transmembrane region" description="Helical" evidence="5">
    <location>
        <begin position="390"/>
        <end position="420"/>
    </location>
</feature>
<gene>
    <name evidence="7" type="primary">sulP</name>
    <name evidence="7" type="ORF">IAA73_10450</name>
</gene>
<dbReference type="Proteomes" id="UP000823641">
    <property type="component" value="Unassembled WGS sequence"/>
</dbReference>
<sequence>MQFHFQPRIFSCLKDYTKEKFYADAMAGIIVGIVALPLAIAFGIASGVGPTEGLVTAIIAGFLISLLGGTKVQIGGPTGAFIVIIYGIIEQHGLSGLMIATVMAGILLVLMGVFRLGNIIKFVPYPVIVGFTGGIALTIFSTQMNDLFGLGIEKVPSDFIGKWVCYVQNFTHINWISLAMGIVSILIIVFTPKVSKKIPGSLVAIIVMTLVGWLLKTYAGVTSLTTIGDLYELPTGIPAPHVPALELAEGETIFTLVKTLFPAALTIALLGAIESLLSAMVADGVIGDHHDSNTELIGQGVANIFTPFFGGIPATGAIARTMTNINNGGKTPVAGLVHAFTLLLILLVLGRLVGYIPMSCLAGVLIVVSYNMSGWRSFVGLAKNPKSDFAVLMTTFLLTVIFDLTVAIEIGLLLAIVLFLKRTNEATVIRAFHDEIDPSSDTDFDTHEERLHIPEKVEVYEIDGPYFFGIANKFDEIMMHTGRHSKVRIIRMRKVSFIDSTGIHNLELLCHQSRREGIQVVLSGVNERVHETLAKAGIIEMLGEANVCRHINLALVRAEQLVNE</sequence>
<dbReference type="InterPro" id="IPR036513">
    <property type="entry name" value="STAS_dom_sf"/>
</dbReference>
<dbReference type="PROSITE" id="PS50801">
    <property type="entry name" value="STAS"/>
    <property type="match status" value="1"/>
</dbReference>
<dbReference type="InterPro" id="IPR001902">
    <property type="entry name" value="SLC26A/SulP_fam"/>
</dbReference>
<reference evidence="7" key="1">
    <citation type="submission" date="2020-10" db="EMBL/GenBank/DDBJ databases">
        <authorList>
            <person name="Gilroy R."/>
        </authorList>
    </citation>
    <scope>NUCLEOTIDE SEQUENCE</scope>
    <source>
        <strain evidence="7">G3-3990</strain>
    </source>
</reference>
<dbReference type="Pfam" id="PF01740">
    <property type="entry name" value="STAS"/>
    <property type="match status" value="1"/>
</dbReference>
<dbReference type="EMBL" id="JADIMG010000097">
    <property type="protein sequence ID" value="MBO8460730.1"/>
    <property type="molecule type" value="Genomic_DNA"/>
</dbReference>
<dbReference type="InterPro" id="IPR011547">
    <property type="entry name" value="SLC26A/SulP_dom"/>
</dbReference>
<dbReference type="AlphaFoldDB" id="A0A9D9N5B4"/>